<dbReference type="PANTHER" id="PTHR11439">
    <property type="entry name" value="GAG-POL-RELATED RETROTRANSPOSON"/>
    <property type="match status" value="1"/>
</dbReference>
<evidence type="ECO:0000256" key="1">
    <source>
        <dbReference type="SAM" id="MobiDB-lite"/>
    </source>
</evidence>
<gene>
    <name evidence="3" type="ORF">Tco_0705162</name>
</gene>
<dbReference type="InterPro" id="IPR043502">
    <property type="entry name" value="DNA/RNA_pol_sf"/>
</dbReference>
<evidence type="ECO:0000313" key="4">
    <source>
        <dbReference type="Proteomes" id="UP001151760"/>
    </source>
</evidence>
<keyword evidence="4" id="KW-1185">Reference proteome</keyword>
<dbReference type="PANTHER" id="PTHR11439:SF495">
    <property type="entry name" value="REVERSE TRANSCRIPTASE, RNA-DEPENDENT DNA POLYMERASE-RELATED"/>
    <property type="match status" value="1"/>
</dbReference>
<sequence>MDASVNSTNTINTVSPTVNAAGIKDNVVDENIVYGCADDPNMPELEDIVYSYDDEDVGAEADMNNLDAFMPVSPILTTRIHKDHLVEQIIRDLNSAPQTRRMTTNLKEHGLFSSVQQRTNHKDFQNCLFACFLSQEEPKKVWSLVELPNKKRAIGTKWVFRNKKDERGIVIKNKARLVAQGYTQEEGIDYDEVFAHVARIEAIRLFLHICLKRPCGVTRLSVKCAFLICNIEEEVYVCQPPGFEDPDFPDRVYKVEKTLYRLHQAPRAWYETLSTYLLNDRFQRGKIDKTLFIRRDKGDILLVQVYVDDIIFGSTKKELCTKFKKMMHKKFQMSSMGELTFFLGMQVKQKEDGIFISQDKYVTQILKKFGFSDVKTASTPMETHKPLLKDADGEDIDKHLYRSMIGSLMYLTSLRPNIMFAVCQPKLGLWYPKDLPFDFVAYTDSDYAGASLDRKSTTGGCQFLGCRLISWQCKKQTVVANSTTEAEYIAASNWEVNCVNMKRIIHKGWLEWNAKVAKDGIGVKTGNSRVNAARHYLVLFALHNTNWHYLENAYFAEIVDFLNANPIRYALTISPTIYVSCIEQFWSTAKTKIVNNETQIHAKVEGKTIVISKSSVRRDLQFDDEDDETITKEREDRMEAEQDSEAQTRFEIAFKHSNDPPLIRVNTLGSGEDRLTLKELMDLCTKLFDRVLDLEITKTTQAKDIASLKKRVKKLERKRKSKTPGMNLFKIGTSKNRSLGEEDASKQGRNLKQGKQSSIFKESNFDDEGFDADMDEVFKDVEGDAEQVISAAADEVSTDDAVNTAGTEVNTASAPVTTAGVFVSIAEPITTVSVNITTAEPTTPLTTEPTTPLTTTTIIFEDKDLTIAQTLVKIGLKNKTFDEVQKAFDKTMSWIDSFVPMDSEVVKGSKDRAEGSETRAEGSSKRAGEDLQQESTKKQKMDDDKEKEELKQCFEIVPDDGDDVTIDATPLSVKIPIVDYKIYQEGKKSFFQIIKANGKTQMYLTFSKMLKNFDREDLKVLWRIVKARFKKIVPVNYMDTFLHLNLKTMFEHHVEDIQTIPYYLVVEKMYPLTKHTLHQMFNNVKLQVDYECKIAFDLLRLVKKQHKEGYVPQ</sequence>
<proteinExistence type="predicted"/>
<accession>A0ABQ4Y4P4</accession>
<feature type="domain" description="Reverse transcriptase Ty1/copia-type" evidence="2">
    <location>
        <begin position="140"/>
        <end position="382"/>
    </location>
</feature>
<organism evidence="3 4">
    <name type="scientific">Tanacetum coccineum</name>
    <dbReference type="NCBI Taxonomy" id="301880"/>
    <lineage>
        <taxon>Eukaryota</taxon>
        <taxon>Viridiplantae</taxon>
        <taxon>Streptophyta</taxon>
        <taxon>Embryophyta</taxon>
        <taxon>Tracheophyta</taxon>
        <taxon>Spermatophyta</taxon>
        <taxon>Magnoliopsida</taxon>
        <taxon>eudicotyledons</taxon>
        <taxon>Gunneridae</taxon>
        <taxon>Pentapetalae</taxon>
        <taxon>asterids</taxon>
        <taxon>campanulids</taxon>
        <taxon>Asterales</taxon>
        <taxon>Asteraceae</taxon>
        <taxon>Asteroideae</taxon>
        <taxon>Anthemideae</taxon>
        <taxon>Anthemidinae</taxon>
        <taxon>Tanacetum</taxon>
    </lineage>
</organism>
<feature type="region of interest" description="Disordered" evidence="1">
    <location>
        <begin position="906"/>
        <end position="945"/>
    </location>
</feature>
<comment type="caution">
    <text evidence="3">The sequence shown here is derived from an EMBL/GenBank/DDBJ whole genome shotgun (WGS) entry which is preliminary data.</text>
</comment>
<dbReference type="Pfam" id="PF07727">
    <property type="entry name" value="RVT_2"/>
    <property type="match status" value="1"/>
</dbReference>
<evidence type="ECO:0000259" key="2">
    <source>
        <dbReference type="Pfam" id="PF07727"/>
    </source>
</evidence>
<dbReference type="InterPro" id="IPR013103">
    <property type="entry name" value="RVT_2"/>
</dbReference>
<reference evidence="3" key="1">
    <citation type="journal article" date="2022" name="Int. J. Mol. Sci.">
        <title>Draft Genome of Tanacetum Coccineum: Genomic Comparison of Closely Related Tanacetum-Family Plants.</title>
        <authorList>
            <person name="Yamashiro T."/>
            <person name="Shiraishi A."/>
            <person name="Nakayama K."/>
            <person name="Satake H."/>
        </authorList>
    </citation>
    <scope>NUCLEOTIDE SEQUENCE</scope>
</reference>
<dbReference type="Proteomes" id="UP001151760">
    <property type="component" value="Unassembled WGS sequence"/>
</dbReference>
<reference evidence="3" key="2">
    <citation type="submission" date="2022-01" db="EMBL/GenBank/DDBJ databases">
        <authorList>
            <person name="Yamashiro T."/>
            <person name="Shiraishi A."/>
            <person name="Satake H."/>
            <person name="Nakayama K."/>
        </authorList>
    </citation>
    <scope>NUCLEOTIDE SEQUENCE</scope>
</reference>
<evidence type="ECO:0000313" key="3">
    <source>
        <dbReference type="EMBL" id="GJS72321.1"/>
    </source>
</evidence>
<feature type="compositionally biased region" description="Polar residues" evidence="1">
    <location>
        <begin position="747"/>
        <end position="761"/>
    </location>
</feature>
<dbReference type="SUPFAM" id="SSF56672">
    <property type="entry name" value="DNA/RNA polymerases"/>
    <property type="match status" value="1"/>
</dbReference>
<name>A0ABQ4Y4P4_9ASTR</name>
<protein>
    <submittedName>
        <fullName evidence="3">Ribonuclease H-like domain-containing protein</fullName>
    </submittedName>
</protein>
<dbReference type="EMBL" id="BQNB010010071">
    <property type="protein sequence ID" value="GJS72321.1"/>
    <property type="molecule type" value="Genomic_DNA"/>
</dbReference>
<dbReference type="CDD" id="cd09272">
    <property type="entry name" value="RNase_HI_RT_Ty1"/>
    <property type="match status" value="1"/>
</dbReference>
<feature type="region of interest" description="Disordered" evidence="1">
    <location>
        <begin position="725"/>
        <end position="766"/>
    </location>
</feature>